<feature type="chain" id="PRO_5040512497" evidence="7">
    <location>
        <begin position="22"/>
        <end position="382"/>
    </location>
</feature>
<dbReference type="InterPro" id="IPR017853">
    <property type="entry name" value="GH"/>
</dbReference>
<dbReference type="InterPro" id="IPR011583">
    <property type="entry name" value="Chitinase_II/V-like_cat"/>
</dbReference>
<dbReference type="SMART" id="SM00636">
    <property type="entry name" value="Glyco_18"/>
    <property type="match status" value="1"/>
</dbReference>
<dbReference type="AlphaFoldDB" id="A0A9Q0NBY6"/>
<dbReference type="Proteomes" id="UP001151699">
    <property type="component" value="Chromosome A"/>
</dbReference>
<keyword evidence="10" id="KW-1185">Reference proteome</keyword>
<comment type="caution">
    <text evidence="9">The sequence shown here is derived from an EMBL/GenBank/DDBJ whole genome shotgun (WGS) entry which is preliminary data.</text>
</comment>
<reference evidence="9" key="1">
    <citation type="submission" date="2022-07" db="EMBL/GenBank/DDBJ databases">
        <authorList>
            <person name="Trinca V."/>
            <person name="Uliana J.V.C."/>
            <person name="Torres T.T."/>
            <person name="Ward R.J."/>
            <person name="Monesi N."/>
        </authorList>
    </citation>
    <scope>NUCLEOTIDE SEQUENCE</scope>
    <source>
        <strain evidence="9">HSMRA1968</strain>
        <tissue evidence="9">Whole embryos</tissue>
    </source>
</reference>
<dbReference type="PANTHER" id="PTHR11177">
    <property type="entry name" value="CHITINASE"/>
    <property type="match status" value="1"/>
</dbReference>
<dbReference type="PROSITE" id="PS51910">
    <property type="entry name" value="GH18_2"/>
    <property type="match status" value="1"/>
</dbReference>
<sequence>MKLSIFLSAALLFLAASNVQAQTNRRLLCYWMPGIPASHINPWLCTHIAYSFLGLTAQGGLTFLWRSEAEVVSHLQSVVALKAQNPALQIIIAVGGYNVPLVPVWSAMAASAAARNSFANNLLAFVRQHNLNGVDIDWEFPNYDGTAPQDRDNFSILMETLRAVLPSEYSLSAAIGAGAWRTNLSYDIPRIFVPATWIGLMTYDLHGSWEPRTGLHTAMYRSSLDPTDQNVDASVQLVLSRGGTRDKLYMGLASYGIGFTLDNAALNGVGAPASGGPFMAYNQICQRLNANTLTRVWEPTQLCPYAFQGTLWVGYEDRESIIYKANYIVNQNLGGGLFWVLDDDDHSNVCGHGNFPIIWPASDIIVWGWRTRPSMQRNTTFV</sequence>
<dbReference type="PROSITE" id="PS01095">
    <property type="entry name" value="GH18_1"/>
    <property type="match status" value="1"/>
</dbReference>
<accession>A0A9Q0NBY6</accession>
<dbReference type="Gene3D" id="3.10.50.10">
    <property type="match status" value="1"/>
</dbReference>
<gene>
    <name evidence="9" type="primary">CHIA_0</name>
    <name evidence="9" type="ORF">Bhyg_02500</name>
</gene>
<feature type="signal peptide" evidence="7">
    <location>
        <begin position="1"/>
        <end position="21"/>
    </location>
</feature>
<evidence type="ECO:0000256" key="3">
    <source>
        <dbReference type="ARBA" id="ARBA00023180"/>
    </source>
</evidence>
<dbReference type="Gene3D" id="3.20.20.80">
    <property type="entry name" value="Glycosidases"/>
    <property type="match status" value="1"/>
</dbReference>
<evidence type="ECO:0000256" key="1">
    <source>
        <dbReference type="ARBA" id="ARBA00022729"/>
    </source>
</evidence>
<dbReference type="GO" id="GO:0004568">
    <property type="term" value="F:chitinase activity"/>
    <property type="evidence" value="ECO:0007669"/>
    <property type="project" value="TreeGrafter"/>
</dbReference>
<evidence type="ECO:0000259" key="8">
    <source>
        <dbReference type="PROSITE" id="PS51910"/>
    </source>
</evidence>
<evidence type="ECO:0000256" key="4">
    <source>
        <dbReference type="ARBA" id="ARBA00023295"/>
    </source>
</evidence>
<dbReference type="GO" id="GO:0008061">
    <property type="term" value="F:chitin binding"/>
    <property type="evidence" value="ECO:0007669"/>
    <property type="project" value="InterPro"/>
</dbReference>
<dbReference type="InterPro" id="IPR029070">
    <property type="entry name" value="Chitinase_insertion_sf"/>
</dbReference>
<dbReference type="FunFam" id="3.10.50.10:FF:000003">
    <property type="entry name" value="Class V chitinase CHIT5b"/>
    <property type="match status" value="1"/>
</dbReference>
<keyword evidence="2 5" id="KW-0378">Hydrolase</keyword>
<keyword evidence="3" id="KW-0325">Glycoprotein</keyword>
<proteinExistence type="inferred from homology"/>
<feature type="domain" description="GH18" evidence="8">
    <location>
        <begin position="25"/>
        <end position="368"/>
    </location>
</feature>
<evidence type="ECO:0000256" key="5">
    <source>
        <dbReference type="RuleBase" id="RU000489"/>
    </source>
</evidence>
<dbReference type="SUPFAM" id="SSF51445">
    <property type="entry name" value="(Trans)glycosidases"/>
    <property type="match status" value="1"/>
</dbReference>
<evidence type="ECO:0000256" key="7">
    <source>
        <dbReference type="SAM" id="SignalP"/>
    </source>
</evidence>
<comment type="similarity">
    <text evidence="6">Belongs to the glycosyl hydrolase 18 family.</text>
</comment>
<evidence type="ECO:0000256" key="2">
    <source>
        <dbReference type="ARBA" id="ARBA00022801"/>
    </source>
</evidence>
<dbReference type="InterPro" id="IPR001223">
    <property type="entry name" value="Glyco_hydro18_cat"/>
</dbReference>
<evidence type="ECO:0000313" key="9">
    <source>
        <dbReference type="EMBL" id="KAJ6647278.1"/>
    </source>
</evidence>
<name>A0A9Q0NBY6_9DIPT</name>
<dbReference type="GO" id="GO:0005975">
    <property type="term" value="P:carbohydrate metabolic process"/>
    <property type="evidence" value="ECO:0007669"/>
    <property type="project" value="InterPro"/>
</dbReference>
<keyword evidence="1 7" id="KW-0732">Signal</keyword>
<dbReference type="InterPro" id="IPR050314">
    <property type="entry name" value="Glycosyl_Hydrlase_18"/>
</dbReference>
<dbReference type="EMBL" id="WJQU01000001">
    <property type="protein sequence ID" value="KAJ6647278.1"/>
    <property type="molecule type" value="Genomic_DNA"/>
</dbReference>
<dbReference type="Pfam" id="PF00704">
    <property type="entry name" value="Glyco_hydro_18"/>
    <property type="match status" value="1"/>
</dbReference>
<evidence type="ECO:0000313" key="10">
    <source>
        <dbReference type="Proteomes" id="UP001151699"/>
    </source>
</evidence>
<evidence type="ECO:0000256" key="6">
    <source>
        <dbReference type="RuleBase" id="RU004453"/>
    </source>
</evidence>
<dbReference type="GO" id="GO:0005576">
    <property type="term" value="C:extracellular region"/>
    <property type="evidence" value="ECO:0007669"/>
    <property type="project" value="TreeGrafter"/>
</dbReference>
<dbReference type="SUPFAM" id="SSF54556">
    <property type="entry name" value="Chitinase insertion domain"/>
    <property type="match status" value="1"/>
</dbReference>
<dbReference type="OrthoDB" id="73875at2759"/>
<keyword evidence="4 5" id="KW-0326">Glycosidase</keyword>
<dbReference type="PANTHER" id="PTHR11177:SF317">
    <property type="entry name" value="CHITINASE 12-RELATED"/>
    <property type="match status" value="1"/>
</dbReference>
<dbReference type="GO" id="GO:0006032">
    <property type="term" value="P:chitin catabolic process"/>
    <property type="evidence" value="ECO:0007669"/>
    <property type="project" value="TreeGrafter"/>
</dbReference>
<dbReference type="InterPro" id="IPR001579">
    <property type="entry name" value="Glyco_hydro_18_chit_AS"/>
</dbReference>
<organism evidence="9 10">
    <name type="scientific">Pseudolycoriella hygida</name>
    <dbReference type="NCBI Taxonomy" id="35572"/>
    <lineage>
        <taxon>Eukaryota</taxon>
        <taxon>Metazoa</taxon>
        <taxon>Ecdysozoa</taxon>
        <taxon>Arthropoda</taxon>
        <taxon>Hexapoda</taxon>
        <taxon>Insecta</taxon>
        <taxon>Pterygota</taxon>
        <taxon>Neoptera</taxon>
        <taxon>Endopterygota</taxon>
        <taxon>Diptera</taxon>
        <taxon>Nematocera</taxon>
        <taxon>Sciaroidea</taxon>
        <taxon>Sciaridae</taxon>
        <taxon>Pseudolycoriella</taxon>
    </lineage>
</organism>
<protein>
    <submittedName>
        <fullName evidence="9">Acidic mammalian chitinase</fullName>
    </submittedName>
</protein>